<accession>A0A9W6UGQ8</accession>
<evidence type="ECO:0000256" key="3">
    <source>
        <dbReference type="ARBA" id="ARBA00022827"/>
    </source>
</evidence>
<dbReference type="InterPro" id="IPR006076">
    <property type="entry name" value="FAD-dep_OxRdtase"/>
</dbReference>
<proteinExistence type="inferred from homology"/>
<evidence type="ECO:0000313" key="7">
    <source>
        <dbReference type="EMBL" id="GLU45679.1"/>
    </source>
</evidence>
<dbReference type="PANTHER" id="PTHR43104:SF2">
    <property type="entry name" value="L-2-HYDROXYGLUTARATE DEHYDROGENASE, MITOCHONDRIAL"/>
    <property type="match status" value="1"/>
</dbReference>
<keyword evidence="8" id="KW-1185">Reference proteome</keyword>
<dbReference type="AlphaFoldDB" id="A0A9W6UGQ8"/>
<comment type="cofactor">
    <cofactor evidence="1">
        <name>FAD</name>
        <dbReference type="ChEBI" id="CHEBI:57692"/>
    </cofactor>
</comment>
<comment type="caution">
    <text evidence="7">The sequence shown here is derived from an EMBL/GenBank/DDBJ whole genome shotgun (WGS) entry which is preliminary data.</text>
</comment>
<evidence type="ECO:0000259" key="6">
    <source>
        <dbReference type="Pfam" id="PF01266"/>
    </source>
</evidence>
<reference evidence="7" key="1">
    <citation type="submission" date="2023-02" db="EMBL/GenBank/DDBJ databases">
        <title>Nocardiopsis ansamitocini NBRC 112285.</title>
        <authorList>
            <person name="Ichikawa N."/>
            <person name="Sato H."/>
            <person name="Tonouchi N."/>
        </authorList>
    </citation>
    <scope>NUCLEOTIDE SEQUENCE</scope>
    <source>
        <strain evidence="7">NBRC 112285</strain>
    </source>
</reference>
<dbReference type="SUPFAM" id="SSF51905">
    <property type="entry name" value="FAD/NAD(P)-binding domain"/>
    <property type="match status" value="1"/>
</dbReference>
<evidence type="ECO:0000256" key="4">
    <source>
        <dbReference type="ARBA" id="ARBA00023002"/>
    </source>
</evidence>
<dbReference type="Gene3D" id="3.50.50.60">
    <property type="entry name" value="FAD/NAD(P)-binding domain"/>
    <property type="match status" value="1"/>
</dbReference>
<dbReference type="GO" id="GO:0005737">
    <property type="term" value="C:cytoplasm"/>
    <property type="evidence" value="ECO:0007669"/>
    <property type="project" value="TreeGrafter"/>
</dbReference>
<keyword evidence="2" id="KW-0285">Flavoprotein</keyword>
<organism evidence="7 8">
    <name type="scientific">Nocardiopsis ansamitocini</name>
    <dbReference type="NCBI Taxonomy" id="1670832"/>
    <lineage>
        <taxon>Bacteria</taxon>
        <taxon>Bacillati</taxon>
        <taxon>Actinomycetota</taxon>
        <taxon>Actinomycetes</taxon>
        <taxon>Streptosporangiales</taxon>
        <taxon>Nocardiopsidaceae</taxon>
        <taxon>Nocardiopsis</taxon>
    </lineage>
</organism>
<sequence length="401" mass="43299">MAHYDFCVIGAGIVGLATAAAILRRRPGADLLLLDKEHGVARHQSGHNSGVIHSGIYYAPGSRKAVFSKEGAARTKEFCDRHGIAWQQRGKLLVATTPVEEERMRGLGERAALHGIEARTLSAAQLRDREPNIEGSGALYVPATAIVDYRQVSEVLARVVADAGADLRFGAAVRGIRESRTRVEIVAEQGLNSCDALVVCAGLQADRLARMAGVTTDIRIVPFRGEYFRLPAGKSDFVRHLVYPVPDPALPFLGVHLSPTLRGEVTVGPNAVLGLAREGYPKFSVSLRDTWEVAAFPGTWRLARSAIGAGAREMRNSLSRTSYLRECRAYAPSLTRHDLLPHGAGIRAQAVRRDGTLVHDFEIAESARMMHVLNAPSPAATAALPIGAHLAERAVAKREQP</sequence>
<evidence type="ECO:0000256" key="5">
    <source>
        <dbReference type="ARBA" id="ARBA00037941"/>
    </source>
</evidence>
<name>A0A9W6UGQ8_9ACTN</name>
<gene>
    <name evidence="7" type="ORF">Nans01_00300</name>
</gene>
<dbReference type="RefSeq" id="WP_285756575.1">
    <property type="nucleotide sequence ID" value="NZ_BSQG01000001.1"/>
</dbReference>
<dbReference type="Proteomes" id="UP001165092">
    <property type="component" value="Unassembled WGS sequence"/>
</dbReference>
<keyword evidence="3" id="KW-0274">FAD</keyword>
<dbReference type="Gene3D" id="3.30.9.10">
    <property type="entry name" value="D-Amino Acid Oxidase, subunit A, domain 2"/>
    <property type="match status" value="1"/>
</dbReference>
<dbReference type="InterPro" id="IPR036188">
    <property type="entry name" value="FAD/NAD-bd_sf"/>
</dbReference>
<comment type="similarity">
    <text evidence="5">Belongs to the L2HGDH family.</text>
</comment>
<feature type="domain" description="FAD dependent oxidoreductase" evidence="6">
    <location>
        <begin position="5"/>
        <end position="393"/>
    </location>
</feature>
<protein>
    <submittedName>
        <fullName evidence="7">Hydroxyglutarate oxidase</fullName>
    </submittedName>
</protein>
<evidence type="ECO:0000256" key="1">
    <source>
        <dbReference type="ARBA" id="ARBA00001974"/>
    </source>
</evidence>
<dbReference type="EMBL" id="BSQG01000001">
    <property type="protein sequence ID" value="GLU45679.1"/>
    <property type="molecule type" value="Genomic_DNA"/>
</dbReference>
<dbReference type="NCBIfam" id="NF008726">
    <property type="entry name" value="PRK11728.1"/>
    <property type="match status" value="1"/>
</dbReference>
<evidence type="ECO:0000313" key="8">
    <source>
        <dbReference type="Proteomes" id="UP001165092"/>
    </source>
</evidence>
<dbReference type="GO" id="GO:0047545">
    <property type="term" value="F:(S)-2-hydroxyglutarate dehydrogenase activity"/>
    <property type="evidence" value="ECO:0007669"/>
    <property type="project" value="TreeGrafter"/>
</dbReference>
<dbReference type="PANTHER" id="PTHR43104">
    <property type="entry name" value="L-2-HYDROXYGLUTARATE DEHYDROGENASE, MITOCHONDRIAL"/>
    <property type="match status" value="1"/>
</dbReference>
<evidence type="ECO:0000256" key="2">
    <source>
        <dbReference type="ARBA" id="ARBA00022630"/>
    </source>
</evidence>
<dbReference type="Pfam" id="PF01266">
    <property type="entry name" value="DAO"/>
    <property type="match status" value="1"/>
</dbReference>
<keyword evidence="4" id="KW-0560">Oxidoreductase</keyword>